<name>A0A4R4AVI8_BACTU</name>
<organism evidence="1 2">
    <name type="scientific">Bacillus thuringiensis</name>
    <dbReference type="NCBI Taxonomy" id="1428"/>
    <lineage>
        <taxon>Bacteria</taxon>
        <taxon>Bacillati</taxon>
        <taxon>Bacillota</taxon>
        <taxon>Bacilli</taxon>
        <taxon>Bacillales</taxon>
        <taxon>Bacillaceae</taxon>
        <taxon>Bacillus</taxon>
        <taxon>Bacillus cereus group</taxon>
    </lineage>
</organism>
<protein>
    <submittedName>
        <fullName evidence="1">Uncharacterized protein</fullName>
    </submittedName>
</protein>
<gene>
    <name evidence="1" type="ORF">EC910_14211</name>
</gene>
<proteinExistence type="predicted"/>
<comment type="caution">
    <text evidence="1">The sequence shown here is derived from an EMBL/GenBank/DDBJ whole genome shotgun (WGS) entry which is preliminary data.</text>
</comment>
<reference evidence="1 2" key="1">
    <citation type="submission" date="2019-03" db="EMBL/GenBank/DDBJ databases">
        <title>Above-ground endophytic microbial communities from plants in different locations in the United States.</title>
        <authorList>
            <person name="Frank C."/>
        </authorList>
    </citation>
    <scope>NUCLEOTIDE SEQUENCE [LARGE SCALE GENOMIC DNA]</scope>
    <source>
        <strain evidence="1 2">LP_2_YM</strain>
    </source>
</reference>
<dbReference type="EMBL" id="SMDG01000042">
    <property type="protein sequence ID" value="TCW44179.1"/>
    <property type="molecule type" value="Genomic_DNA"/>
</dbReference>
<evidence type="ECO:0000313" key="2">
    <source>
        <dbReference type="Proteomes" id="UP000295285"/>
    </source>
</evidence>
<evidence type="ECO:0000313" key="1">
    <source>
        <dbReference type="EMBL" id="TCW44179.1"/>
    </source>
</evidence>
<dbReference type="AlphaFoldDB" id="A0A4R4AVI8"/>
<dbReference type="RefSeq" id="WP_131935396.1">
    <property type="nucleotide sequence ID" value="NZ_SMDF01000043.1"/>
</dbReference>
<dbReference type="Proteomes" id="UP000295285">
    <property type="component" value="Unassembled WGS sequence"/>
</dbReference>
<accession>A0A4R4AVI8</accession>
<sequence length="176" mass="20867">MQFYKILRQREMKKESFCNLLDMQKYDYVKGNYPNSFAIKYNPDSFNQLLNNSMTFREYQSRSIQQLFVTNQKFLAILNYSDYFNMKMADCLFVEDHNSLYLEEYDELSLESVEDVVSRYGFHIKEVTFITNDSKRKIVLQKNGVIGIDNGLTESEHSKLLKFIDTLNFGLKVMDT</sequence>